<dbReference type="PANTHER" id="PTHR24287:SF17">
    <property type="entry name" value="P450, PUTATIVE (EUROFUNG)-RELATED"/>
    <property type="match status" value="1"/>
</dbReference>
<keyword evidence="4 8" id="KW-0479">Metal-binding</keyword>
<dbReference type="Pfam" id="PF00067">
    <property type="entry name" value="p450"/>
    <property type="match status" value="1"/>
</dbReference>
<evidence type="ECO:0000256" key="10">
    <source>
        <dbReference type="SAM" id="Phobius"/>
    </source>
</evidence>
<evidence type="ECO:0000313" key="12">
    <source>
        <dbReference type="Proteomes" id="UP000800035"/>
    </source>
</evidence>
<evidence type="ECO:0000256" key="4">
    <source>
        <dbReference type="ARBA" id="ARBA00022723"/>
    </source>
</evidence>
<comment type="cofactor">
    <cofactor evidence="1 8">
        <name>heme</name>
        <dbReference type="ChEBI" id="CHEBI:30413"/>
    </cofactor>
</comment>
<keyword evidence="7 9" id="KW-0503">Monooxygenase</keyword>
<dbReference type="PROSITE" id="PS00086">
    <property type="entry name" value="CYTOCHROME_P450"/>
    <property type="match status" value="1"/>
</dbReference>
<keyword evidence="6 8" id="KW-0408">Iron</keyword>
<gene>
    <name evidence="11" type="ORF">CC80DRAFT_419696</name>
</gene>
<dbReference type="InterPro" id="IPR017972">
    <property type="entry name" value="Cyt_P450_CS"/>
</dbReference>
<dbReference type="Gene3D" id="1.10.630.10">
    <property type="entry name" value="Cytochrome P450"/>
    <property type="match status" value="1"/>
</dbReference>
<feature type="binding site" description="axial binding residue" evidence="8">
    <location>
        <position position="455"/>
    </location>
    <ligand>
        <name>heme</name>
        <dbReference type="ChEBI" id="CHEBI:30413"/>
    </ligand>
    <ligandPart>
        <name>Fe</name>
        <dbReference type="ChEBI" id="CHEBI:18248"/>
    </ligandPart>
</feature>
<dbReference type="InterPro" id="IPR002402">
    <property type="entry name" value="Cyt_P450_E_grp-II"/>
</dbReference>
<dbReference type="CDD" id="cd11063">
    <property type="entry name" value="CYP52"/>
    <property type="match status" value="1"/>
</dbReference>
<evidence type="ECO:0000256" key="8">
    <source>
        <dbReference type="PIRSR" id="PIRSR602402-1"/>
    </source>
</evidence>
<dbReference type="InterPro" id="IPR036396">
    <property type="entry name" value="Cyt_P450_sf"/>
</dbReference>
<dbReference type="Proteomes" id="UP000800035">
    <property type="component" value="Unassembled WGS sequence"/>
</dbReference>
<keyword evidence="10" id="KW-0812">Transmembrane</keyword>
<keyword evidence="12" id="KW-1185">Reference proteome</keyword>
<reference evidence="11" key="1">
    <citation type="journal article" date="2020" name="Stud. Mycol.">
        <title>101 Dothideomycetes genomes: a test case for predicting lifestyles and emergence of pathogens.</title>
        <authorList>
            <person name="Haridas S."/>
            <person name="Albert R."/>
            <person name="Binder M."/>
            <person name="Bloem J."/>
            <person name="Labutti K."/>
            <person name="Salamov A."/>
            <person name="Andreopoulos B."/>
            <person name="Baker S."/>
            <person name="Barry K."/>
            <person name="Bills G."/>
            <person name="Bluhm B."/>
            <person name="Cannon C."/>
            <person name="Castanera R."/>
            <person name="Culley D."/>
            <person name="Daum C."/>
            <person name="Ezra D."/>
            <person name="Gonzalez J."/>
            <person name="Henrissat B."/>
            <person name="Kuo A."/>
            <person name="Liang C."/>
            <person name="Lipzen A."/>
            <person name="Lutzoni F."/>
            <person name="Magnuson J."/>
            <person name="Mondo S."/>
            <person name="Nolan M."/>
            <person name="Ohm R."/>
            <person name="Pangilinan J."/>
            <person name="Park H.-J."/>
            <person name="Ramirez L."/>
            <person name="Alfaro M."/>
            <person name="Sun H."/>
            <person name="Tritt A."/>
            <person name="Yoshinaga Y."/>
            <person name="Zwiers L.-H."/>
            <person name="Turgeon B."/>
            <person name="Goodwin S."/>
            <person name="Spatafora J."/>
            <person name="Crous P."/>
            <person name="Grigoriev I."/>
        </authorList>
    </citation>
    <scope>NUCLEOTIDE SEQUENCE</scope>
    <source>
        <strain evidence="11">CBS 675.92</strain>
    </source>
</reference>
<evidence type="ECO:0000256" key="7">
    <source>
        <dbReference type="ARBA" id="ARBA00023033"/>
    </source>
</evidence>
<keyword evidence="5 9" id="KW-0560">Oxidoreductase</keyword>
<dbReference type="PANTHER" id="PTHR24287">
    <property type="entry name" value="P450, PUTATIVE (EUROFUNG)-RELATED"/>
    <property type="match status" value="1"/>
</dbReference>
<sequence>MILTTSPTVLILLGSTTLYLLYTRLALYLRRRAFKKQHNCQPSFYTYNKDPILGLDVLQESLRHVKTRTLLPAQRNRFLSQNTRTFRSRQVDSPIIATIEPENMKTILSLRFKDYSLGHRQRAFYPLLGDGIFNSDGEKWANSRHLLRPNFAREQVADLEALERHFKLLLQHIPGDAATFDLQKLFFRYTLDTATEFLFNHSTNSLRVLGDDSQSAEAAFAKAFTRASDDILAQIRAGALHWFRRGRKERREAVRICHEYVERFADEAISWRRDRDAGKIEEKGNERYVFIRELAKQTTDRTVLRDELINILLAGRDTTAGLLSNMFFMIATRPRIWEKIREEVKFLGGRPPSYDELRNLKYVKYCLNEGLRLFPAVPGNMRLAVRDTVLPLGGGKDQKSPLFVAKGTAVGYSPFAMHRREDFYGADAEEFRPERWETLRVGWEYLPFNGGPRICLGQQYALTEASFVTVRLAQMFKAVESRDTNGGVWVEGLGLTLCSGNGTLVGLVADETA</sequence>
<evidence type="ECO:0000256" key="9">
    <source>
        <dbReference type="RuleBase" id="RU000461"/>
    </source>
</evidence>
<keyword evidence="10" id="KW-0472">Membrane</keyword>
<dbReference type="GO" id="GO:0005506">
    <property type="term" value="F:iron ion binding"/>
    <property type="evidence" value="ECO:0007669"/>
    <property type="project" value="InterPro"/>
</dbReference>
<dbReference type="SUPFAM" id="SSF48264">
    <property type="entry name" value="Cytochrome P450"/>
    <property type="match status" value="1"/>
</dbReference>
<dbReference type="InterPro" id="IPR047146">
    <property type="entry name" value="Cyt_P450_E_CYP52_fungi"/>
</dbReference>
<keyword evidence="10" id="KW-1133">Transmembrane helix</keyword>
<evidence type="ECO:0000256" key="5">
    <source>
        <dbReference type="ARBA" id="ARBA00023002"/>
    </source>
</evidence>
<evidence type="ECO:0000256" key="3">
    <source>
        <dbReference type="ARBA" id="ARBA00022617"/>
    </source>
</evidence>
<dbReference type="PRINTS" id="PR00385">
    <property type="entry name" value="P450"/>
</dbReference>
<dbReference type="GO" id="GO:0020037">
    <property type="term" value="F:heme binding"/>
    <property type="evidence" value="ECO:0007669"/>
    <property type="project" value="InterPro"/>
</dbReference>
<accession>A0A6A5TS53</accession>
<evidence type="ECO:0000256" key="1">
    <source>
        <dbReference type="ARBA" id="ARBA00001971"/>
    </source>
</evidence>
<evidence type="ECO:0000313" key="11">
    <source>
        <dbReference type="EMBL" id="KAF1953566.1"/>
    </source>
</evidence>
<feature type="transmembrane region" description="Helical" evidence="10">
    <location>
        <begin position="6"/>
        <end position="27"/>
    </location>
</feature>
<organism evidence="11 12">
    <name type="scientific">Byssothecium circinans</name>
    <dbReference type="NCBI Taxonomy" id="147558"/>
    <lineage>
        <taxon>Eukaryota</taxon>
        <taxon>Fungi</taxon>
        <taxon>Dikarya</taxon>
        <taxon>Ascomycota</taxon>
        <taxon>Pezizomycotina</taxon>
        <taxon>Dothideomycetes</taxon>
        <taxon>Pleosporomycetidae</taxon>
        <taxon>Pleosporales</taxon>
        <taxon>Massarineae</taxon>
        <taxon>Massarinaceae</taxon>
        <taxon>Byssothecium</taxon>
    </lineage>
</organism>
<dbReference type="AlphaFoldDB" id="A0A6A5TS53"/>
<comment type="similarity">
    <text evidence="2 9">Belongs to the cytochrome P450 family.</text>
</comment>
<protein>
    <submittedName>
        <fullName evidence="11">Cytochrome P450 52A12</fullName>
    </submittedName>
</protein>
<dbReference type="PRINTS" id="PR01239">
    <property type="entry name" value="EP450IICYP52"/>
</dbReference>
<dbReference type="OrthoDB" id="1470350at2759"/>
<evidence type="ECO:0000256" key="2">
    <source>
        <dbReference type="ARBA" id="ARBA00010617"/>
    </source>
</evidence>
<evidence type="ECO:0000256" key="6">
    <source>
        <dbReference type="ARBA" id="ARBA00023004"/>
    </source>
</evidence>
<dbReference type="EMBL" id="ML977003">
    <property type="protein sequence ID" value="KAF1953566.1"/>
    <property type="molecule type" value="Genomic_DNA"/>
</dbReference>
<keyword evidence="3 8" id="KW-0349">Heme</keyword>
<name>A0A6A5TS53_9PLEO</name>
<dbReference type="PRINTS" id="PR00464">
    <property type="entry name" value="EP450II"/>
</dbReference>
<dbReference type="InterPro" id="IPR002974">
    <property type="entry name" value="Cyt_P450_E_CYP52_ascomycetes"/>
</dbReference>
<dbReference type="GO" id="GO:0016712">
    <property type="term" value="F:oxidoreductase activity, acting on paired donors, with incorporation or reduction of molecular oxygen, reduced flavin or flavoprotein as one donor, and incorporation of one atom of oxygen"/>
    <property type="evidence" value="ECO:0007669"/>
    <property type="project" value="InterPro"/>
</dbReference>
<dbReference type="InterPro" id="IPR001128">
    <property type="entry name" value="Cyt_P450"/>
</dbReference>
<proteinExistence type="inferred from homology"/>